<accession>A0ABV8BUM0</accession>
<dbReference type="InterPro" id="IPR014044">
    <property type="entry name" value="CAP_dom"/>
</dbReference>
<dbReference type="SUPFAM" id="SSF88946">
    <property type="entry name" value="Sigma2 domain of RNA polymerase sigma factors"/>
    <property type="match status" value="1"/>
</dbReference>
<protein>
    <recommendedName>
        <fullName evidence="1">RNA polymerase sigma factor</fullName>
    </recommendedName>
</protein>
<dbReference type="InterPro" id="IPR013325">
    <property type="entry name" value="RNA_pol_sigma_r2"/>
</dbReference>
<keyword evidence="1" id="KW-0804">Transcription</keyword>
<evidence type="ECO:0000313" key="5">
    <source>
        <dbReference type="EMBL" id="MFC3893998.1"/>
    </source>
</evidence>
<dbReference type="SUPFAM" id="SSF55797">
    <property type="entry name" value="PR-1-like"/>
    <property type="match status" value="1"/>
</dbReference>
<dbReference type="Pfam" id="PF04542">
    <property type="entry name" value="Sigma70_r2"/>
    <property type="match status" value="1"/>
</dbReference>
<dbReference type="PANTHER" id="PTHR31157:SF1">
    <property type="entry name" value="SCP DOMAIN-CONTAINING PROTEIN"/>
    <property type="match status" value="1"/>
</dbReference>
<name>A0ABV8BUM0_9PSEU</name>
<dbReference type="EMBL" id="JBHRZI010000015">
    <property type="protein sequence ID" value="MFC3893998.1"/>
    <property type="molecule type" value="Genomic_DNA"/>
</dbReference>
<feature type="domain" description="RNA polymerase sigma-70 region 2" evidence="4">
    <location>
        <begin position="30"/>
        <end position="95"/>
    </location>
</feature>
<dbReference type="InterPro" id="IPR035940">
    <property type="entry name" value="CAP_sf"/>
</dbReference>
<feature type="domain" description="SCP" evidence="3">
    <location>
        <begin position="419"/>
        <end position="545"/>
    </location>
</feature>
<comment type="similarity">
    <text evidence="1">Belongs to the sigma-70 factor family. ECF subfamily.</text>
</comment>
<sequence>MTGREWLGQVDAEQVEAARAGDRAALDTVVAACLPLVYNVAGRALNADAEVDDVVQETMVRVIRGIDALREPDRFRSWLVAVTINQVREHYRRRDLAPAPLEEYDRADPGAEFVEAALSRLHFAQQRREVDEAARWLDPADRELLALWTLERVGQLTRAEVTDALDLGAHAVTVRVSRLKGRLETIRHLVRALSAEPRCAGLDRAAQGWNGEPNPLWRKRLLRHVDECGRCRRGVADAMPVERILTGAALLTVPAAYLPRLLESLGEVWPVAHAADSGAQGAHAADPGAHVADAGAHAADPDVATALASSLDHRAAHLAEASGPFSRLAGLAGGKPVLAVAGAAAICALAGVTATIVLFPSDPPAAVAIPNTPPPTALTTSSAAAETTSATTTSTTTTTTTTTQTPEPVRVATPEERVLALINETRAKQGLPPLTVDPALVTAADRHTRAMMGNGCGLSHQCPGESGLGERSTAAGVKWSSVAENVGMGGPVKDTVESISKMALNLTQGMIDEKPPNDGHRKNILSRSSTRIGISVIRDAKGTVWMTHDFAGS</sequence>
<dbReference type="Gene3D" id="1.10.1740.10">
    <property type="match status" value="1"/>
</dbReference>
<dbReference type="InterPro" id="IPR000838">
    <property type="entry name" value="RNA_pol_sigma70_ECF_CS"/>
</dbReference>
<keyword evidence="1" id="KW-0805">Transcription regulation</keyword>
<evidence type="ECO:0000259" key="4">
    <source>
        <dbReference type="Pfam" id="PF04542"/>
    </source>
</evidence>
<feature type="compositionally biased region" description="Low complexity" evidence="2">
    <location>
        <begin position="377"/>
        <end position="408"/>
    </location>
</feature>
<dbReference type="InterPro" id="IPR014284">
    <property type="entry name" value="RNA_pol_sigma-70_dom"/>
</dbReference>
<dbReference type="PROSITE" id="PS01063">
    <property type="entry name" value="SIGMA70_ECF"/>
    <property type="match status" value="1"/>
</dbReference>
<organism evidence="5 6">
    <name type="scientific">Lentzea rhizosphaerae</name>
    <dbReference type="NCBI Taxonomy" id="2041025"/>
    <lineage>
        <taxon>Bacteria</taxon>
        <taxon>Bacillati</taxon>
        <taxon>Actinomycetota</taxon>
        <taxon>Actinomycetes</taxon>
        <taxon>Pseudonocardiales</taxon>
        <taxon>Pseudonocardiaceae</taxon>
        <taxon>Lentzea</taxon>
    </lineage>
</organism>
<dbReference type="RefSeq" id="WP_382374977.1">
    <property type="nucleotide sequence ID" value="NZ_JBHRZI010000015.1"/>
</dbReference>
<comment type="caution">
    <text evidence="5">The sequence shown here is derived from an EMBL/GenBank/DDBJ whole genome shotgun (WGS) entry which is preliminary data.</text>
</comment>
<dbReference type="InterPro" id="IPR007627">
    <property type="entry name" value="RNA_pol_sigma70_r2"/>
</dbReference>
<dbReference type="PANTHER" id="PTHR31157">
    <property type="entry name" value="SCP DOMAIN-CONTAINING PROTEIN"/>
    <property type="match status" value="1"/>
</dbReference>
<proteinExistence type="inferred from homology"/>
<dbReference type="CDD" id="cd05379">
    <property type="entry name" value="CAP_bacterial"/>
    <property type="match status" value="1"/>
</dbReference>
<evidence type="ECO:0000256" key="2">
    <source>
        <dbReference type="SAM" id="MobiDB-lite"/>
    </source>
</evidence>
<gene>
    <name evidence="5" type="ORF">ACFOWZ_21185</name>
</gene>
<feature type="region of interest" description="Disordered" evidence="2">
    <location>
        <begin position="370"/>
        <end position="409"/>
    </location>
</feature>
<dbReference type="NCBIfam" id="TIGR02937">
    <property type="entry name" value="sigma70-ECF"/>
    <property type="match status" value="1"/>
</dbReference>
<dbReference type="Pfam" id="PF00188">
    <property type="entry name" value="CAP"/>
    <property type="match status" value="1"/>
</dbReference>
<keyword evidence="6" id="KW-1185">Reference proteome</keyword>
<dbReference type="Proteomes" id="UP001595690">
    <property type="component" value="Unassembled WGS sequence"/>
</dbReference>
<reference evidence="6" key="1">
    <citation type="journal article" date="2019" name="Int. J. Syst. Evol. Microbiol.">
        <title>The Global Catalogue of Microorganisms (GCM) 10K type strain sequencing project: providing services to taxonomists for standard genome sequencing and annotation.</title>
        <authorList>
            <consortium name="The Broad Institute Genomics Platform"/>
            <consortium name="The Broad Institute Genome Sequencing Center for Infectious Disease"/>
            <person name="Wu L."/>
            <person name="Ma J."/>
        </authorList>
    </citation>
    <scope>NUCLEOTIDE SEQUENCE [LARGE SCALE GENOMIC DNA]</scope>
    <source>
        <strain evidence="6">CGMCC 4.7405</strain>
    </source>
</reference>
<evidence type="ECO:0000256" key="1">
    <source>
        <dbReference type="RuleBase" id="RU000716"/>
    </source>
</evidence>
<keyword evidence="1" id="KW-0238">DNA-binding</keyword>
<evidence type="ECO:0000313" key="6">
    <source>
        <dbReference type="Proteomes" id="UP001595690"/>
    </source>
</evidence>
<dbReference type="Gene3D" id="3.40.33.10">
    <property type="entry name" value="CAP"/>
    <property type="match status" value="1"/>
</dbReference>
<evidence type="ECO:0000259" key="3">
    <source>
        <dbReference type="Pfam" id="PF00188"/>
    </source>
</evidence>
<keyword evidence="1" id="KW-0731">Sigma factor</keyword>